<dbReference type="Proteomes" id="UP000002257">
    <property type="component" value="Chromosome"/>
</dbReference>
<dbReference type="HOGENOM" id="CLU_140210_0_0_5"/>
<feature type="region of interest" description="Disordered" evidence="1">
    <location>
        <begin position="89"/>
        <end position="118"/>
    </location>
</feature>
<evidence type="ECO:0000313" key="3">
    <source>
        <dbReference type="Proteomes" id="UP000002257"/>
    </source>
</evidence>
<dbReference type="RefSeq" id="WP_012589658.1">
    <property type="nucleotide sequence ID" value="NC_011666.1"/>
</dbReference>
<evidence type="ECO:0008006" key="4">
    <source>
        <dbReference type="Google" id="ProtNLM"/>
    </source>
</evidence>
<dbReference type="InterPro" id="IPR012644">
    <property type="entry name" value="CHP02300_FYDLN_acid"/>
</dbReference>
<proteinExistence type="predicted"/>
<dbReference type="eggNOG" id="COG4530">
    <property type="taxonomic scope" value="Bacteria"/>
</dbReference>
<reference evidence="2 3" key="1">
    <citation type="journal article" date="2010" name="J. Bacteriol.">
        <title>Complete genome sequence of the aerobic facultative methanotroph Methylocella silvestris BL2.</title>
        <authorList>
            <person name="Chen Y."/>
            <person name="Crombie A."/>
            <person name="Rahman M.T."/>
            <person name="Dedysh S.N."/>
            <person name="Liesack W."/>
            <person name="Stott M.B."/>
            <person name="Alam M."/>
            <person name="Theisen A.R."/>
            <person name="Murrell J.C."/>
            <person name="Dunfield P.F."/>
        </authorList>
    </citation>
    <scope>NUCLEOTIDE SEQUENCE [LARGE SCALE GENOMIC DNA]</scope>
    <source>
        <strain evidence="3">DSM 15510 / CIP 108128 / LMG 27833 / NCIMB 13906 / BL2</strain>
    </source>
</reference>
<dbReference type="NCBIfam" id="TIGR02300">
    <property type="entry name" value="FYDLN_acid"/>
    <property type="match status" value="1"/>
</dbReference>
<organism evidence="2 3">
    <name type="scientific">Methylocella silvestris (strain DSM 15510 / CIP 108128 / LMG 27833 / NCIMB 13906 / BL2)</name>
    <dbReference type="NCBI Taxonomy" id="395965"/>
    <lineage>
        <taxon>Bacteria</taxon>
        <taxon>Pseudomonadati</taxon>
        <taxon>Pseudomonadota</taxon>
        <taxon>Alphaproteobacteria</taxon>
        <taxon>Hyphomicrobiales</taxon>
        <taxon>Beijerinckiaceae</taxon>
        <taxon>Methylocella</taxon>
    </lineage>
</organism>
<name>B8EN75_METSB</name>
<evidence type="ECO:0000256" key="1">
    <source>
        <dbReference type="SAM" id="MobiDB-lite"/>
    </source>
</evidence>
<dbReference type="KEGG" id="msl:Msil_0616"/>
<protein>
    <recommendedName>
        <fullName evidence="4">TIGR02300 family protein</fullName>
    </recommendedName>
</protein>
<dbReference type="STRING" id="395965.Msil_0616"/>
<evidence type="ECO:0000313" key="2">
    <source>
        <dbReference type="EMBL" id="ACK49588.1"/>
    </source>
</evidence>
<sequence>MAKPELGNKRQCQNCGTRFFDLNKNPIVCPKCGTVFQGAPLSRAAQRAAAADDDEEAAPAELVSLEEVDAEADADKLVVAVDEDVEIEVADDPFLEEEEDGDDVGDLIDGDREDDEEP</sequence>
<accession>B8EN75</accession>
<dbReference type="AlphaFoldDB" id="B8EN75"/>
<keyword evidence="3" id="KW-1185">Reference proteome</keyword>
<dbReference type="OrthoDB" id="9815689at2"/>
<gene>
    <name evidence="2" type="ordered locus">Msil_0616</name>
</gene>
<dbReference type="Pfam" id="PF09538">
    <property type="entry name" value="FYDLN_acid"/>
    <property type="match status" value="1"/>
</dbReference>
<dbReference type="EMBL" id="CP001280">
    <property type="protein sequence ID" value="ACK49588.1"/>
    <property type="molecule type" value="Genomic_DNA"/>
</dbReference>